<evidence type="ECO:0000256" key="3">
    <source>
        <dbReference type="SAM" id="MobiDB-lite"/>
    </source>
</evidence>
<sequence>MTQANGRTAHHDIDAQFLHRWSPRAFTGEALPLAELMKILEAGRWAPSAFNGQPWRFVYALRDTPAWDVLLGLLIPYNQAWAVNAGALVFICSDRLMRREGKEPTASLSHSFDAGAAWGMIALQAHASGWAAHGMLGFDRGRAHEELKLPEDWKIEAAVAIGRQADRSVLPEAYREREVPSDRRPLSELVHEGPFT</sequence>
<name>A0ABU0IQ81_9CAUL</name>
<evidence type="ECO:0000256" key="2">
    <source>
        <dbReference type="ARBA" id="ARBA00023002"/>
    </source>
</evidence>
<evidence type="ECO:0000313" key="6">
    <source>
        <dbReference type="Proteomes" id="UP001228905"/>
    </source>
</evidence>
<dbReference type="PANTHER" id="PTHR43673:SF10">
    <property type="entry name" value="NADH DEHYDROGENASE_NAD(P)H NITROREDUCTASE XCC3605-RELATED"/>
    <property type="match status" value="1"/>
</dbReference>
<reference evidence="5 6" key="1">
    <citation type="submission" date="2023-07" db="EMBL/GenBank/DDBJ databases">
        <title>Genomic Encyclopedia of Type Strains, Phase IV (KMG-IV): sequencing the most valuable type-strain genomes for metagenomic binning, comparative biology and taxonomic classification.</title>
        <authorList>
            <person name="Goeker M."/>
        </authorList>
    </citation>
    <scope>NUCLEOTIDE SEQUENCE [LARGE SCALE GENOMIC DNA]</scope>
    <source>
        <strain evidence="5 6">DSM 18695</strain>
    </source>
</reference>
<comment type="caution">
    <text evidence="5">The sequence shown here is derived from an EMBL/GenBank/DDBJ whole genome shotgun (WGS) entry which is preliminary data.</text>
</comment>
<proteinExistence type="inferred from homology"/>
<dbReference type="EMBL" id="JAUSVS010000002">
    <property type="protein sequence ID" value="MDQ0464166.1"/>
    <property type="molecule type" value="Genomic_DNA"/>
</dbReference>
<accession>A0ABU0IQ81</accession>
<dbReference type="Pfam" id="PF00881">
    <property type="entry name" value="Nitroreductase"/>
    <property type="match status" value="1"/>
</dbReference>
<dbReference type="PANTHER" id="PTHR43673">
    <property type="entry name" value="NAD(P)H NITROREDUCTASE YDGI-RELATED"/>
    <property type="match status" value="1"/>
</dbReference>
<feature type="domain" description="Nitroreductase" evidence="4">
    <location>
        <begin position="19"/>
        <end position="60"/>
    </location>
</feature>
<protein>
    <submittedName>
        <fullName evidence="5">Nitroreductase</fullName>
    </submittedName>
</protein>
<dbReference type="RefSeq" id="WP_307348608.1">
    <property type="nucleotide sequence ID" value="NZ_JAUSVS010000002.1"/>
</dbReference>
<keyword evidence="6" id="KW-1185">Reference proteome</keyword>
<dbReference type="Gene3D" id="3.40.109.10">
    <property type="entry name" value="NADH Oxidase"/>
    <property type="match status" value="1"/>
</dbReference>
<evidence type="ECO:0000259" key="4">
    <source>
        <dbReference type="Pfam" id="PF00881"/>
    </source>
</evidence>
<comment type="similarity">
    <text evidence="1">Belongs to the nitroreductase family.</text>
</comment>
<dbReference type="InterPro" id="IPR029479">
    <property type="entry name" value="Nitroreductase"/>
</dbReference>
<gene>
    <name evidence="5" type="ORF">QO010_001937</name>
</gene>
<dbReference type="Proteomes" id="UP001228905">
    <property type="component" value="Unassembled WGS sequence"/>
</dbReference>
<feature type="region of interest" description="Disordered" evidence="3">
    <location>
        <begin position="176"/>
        <end position="196"/>
    </location>
</feature>
<dbReference type="CDD" id="cd02138">
    <property type="entry name" value="TdsD-like"/>
    <property type="match status" value="1"/>
</dbReference>
<keyword evidence="2" id="KW-0560">Oxidoreductase</keyword>
<dbReference type="InterPro" id="IPR000415">
    <property type="entry name" value="Nitroreductase-like"/>
</dbReference>
<evidence type="ECO:0000256" key="1">
    <source>
        <dbReference type="ARBA" id="ARBA00007118"/>
    </source>
</evidence>
<dbReference type="SUPFAM" id="SSF55469">
    <property type="entry name" value="FMN-dependent nitroreductase-like"/>
    <property type="match status" value="1"/>
</dbReference>
<evidence type="ECO:0000313" key="5">
    <source>
        <dbReference type="EMBL" id="MDQ0464166.1"/>
    </source>
</evidence>
<organism evidence="5 6">
    <name type="scientific">Caulobacter ginsengisoli</name>
    <dbReference type="NCBI Taxonomy" id="400775"/>
    <lineage>
        <taxon>Bacteria</taxon>
        <taxon>Pseudomonadati</taxon>
        <taxon>Pseudomonadota</taxon>
        <taxon>Alphaproteobacteria</taxon>
        <taxon>Caulobacterales</taxon>
        <taxon>Caulobacteraceae</taxon>
        <taxon>Caulobacter</taxon>
    </lineage>
</organism>